<dbReference type="EMBL" id="FN653422">
    <property type="protein sequence ID" value="CBY15106.1"/>
    <property type="molecule type" value="Genomic_DNA"/>
</dbReference>
<dbReference type="FunCoup" id="E4XZP4">
    <property type="interactions" value="615"/>
</dbReference>
<accession>E4XZP4</accession>
<keyword evidence="5 7" id="KW-0472">Membrane</keyword>
<dbReference type="PANTHER" id="PTHR13193:SF0">
    <property type="entry name" value="PAT COMPLEX SUBUNIT ASTERIX"/>
    <property type="match status" value="1"/>
</dbReference>
<protein>
    <recommendedName>
        <fullName evidence="6">PAT complex subunit Asterix</fullName>
    </recommendedName>
</protein>
<comment type="similarity">
    <text evidence="2">Belongs to the Asterix family.</text>
</comment>
<evidence type="ECO:0000256" key="2">
    <source>
        <dbReference type="ARBA" id="ARBA00009066"/>
    </source>
</evidence>
<dbReference type="AlphaFoldDB" id="E4XZP4"/>
<dbReference type="Proteomes" id="UP000001307">
    <property type="component" value="Unassembled WGS sequence"/>
</dbReference>
<dbReference type="GO" id="GO:0005789">
    <property type="term" value="C:endoplasmic reticulum membrane"/>
    <property type="evidence" value="ECO:0007669"/>
    <property type="project" value="InterPro"/>
</dbReference>
<evidence type="ECO:0000313" key="8">
    <source>
        <dbReference type="EMBL" id="CBY15106.1"/>
    </source>
</evidence>
<dbReference type="GO" id="GO:0045048">
    <property type="term" value="P:protein insertion into ER membrane"/>
    <property type="evidence" value="ECO:0007669"/>
    <property type="project" value="InterPro"/>
</dbReference>
<gene>
    <name evidence="8" type="ORF">GSOID_T00011996001</name>
</gene>
<dbReference type="OrthoDB" id="284718at2759"/>
<keyword evidence="4 7" id="KW-1133">Transmembrane helix</keyword>
<sequence>MVEEVLKWTNPKREKSVFRFMAQSAASQQAADPLPDYLNLLTMIFSMCGLLMKIKWCAWAAIFCSMTSYANSRTTEDARQVLSSLMLSISAVVMTYLQNPTPMSLPK</sequence>
<dbReference type="InParanoid" id="E4XZP4"/>
<feature type="transmembrane region" description="Helical" evidence="7">
    <location>
        <begin position="43"/>
        <end position="69"/>
    </location>
</feature>
<reference evidence="8" key="1">
    <citation type="journal article" date="2010" name="Science">
        <title>Plasticity of animal genome architecture unmasked by rapid evolution of a pelagic tunicate.</title>
        <authorList>
            <person name="Denoeud F."/>
            <person name="Henriet S."/>
            <person name="Mungpakdee S."/>
            <person name="Aury J.M."/>
            <person name="Da Silva C."/>
            <person name="Brinkmann H."/>
            <person name="Mikhaleva J."/>
            <person name="Olsen L.C."/>
            <person name="Jubin C."/>
            <person name="Canestro C."/>
            <person name="Bouquet J.M."/>
            <person name="Danks G."/>
            <person name="Poulain J."/>
            <person name="Campsteijn C."/>
            <person name="Adamski M."/>
            <person name="Cross I."/>
            <person name="Yadetie F."/>
            <person name="Muffato M."/>
            <person name="Louis A."/>
            <person name="Butcher S."/>
            <person name="Tsagkogeorga G."/>
            <person name="Konrad A."/>
            <person name="Singh S."/>
            <person name="Jensen M.F."/>
            <person name="Cong E.H."/>
            <person name="Eikeseth-Otteraa H."/>
            <person name="Noel B."/>
            <person name="Anthouard V."/>
            <person name="Porcel B.M."/>
            <person name="Kachouri-Lafond R."/>
            <person name="Nishino A."/>
            <person name="Ugolini M."/>
            <person name="Chourrout P."/>
            <person name="Nishida H."/>
            <person name="Aasland R."/>
            <person name="Huzurbazar S."/>
            <person name="Westhof E."/>
            <person name="Delsuc F."/>
            <person name="Lehrach H."/>
            <person name="Reinhardt R."/>
            <person name="Weissenbach J."/>
            <person name="Roy S.W."/>
            <person name="Artiguenave F."/>
            <person name="Postlethwait J.H."/>
            <person name="Manak J.R."/>
            <person name="Thompson E.M."/>
            <person name="Jaillon O."/>
            <person name="Du Pasquier L."/>
            <person name="Boudinot P."/>
            <person name="Liberles D.A."/>
            <person name="Volff J.N."/>
            <person name="Philippe H."/>
            <person name="Lenhard B."/>
            <person name="Roest Crollius H."/>
            <person name="Wincker P."/>
            <person name="Chourrout D."/>
        </authorList>
    </citation>
    <scope>NUCLEOTIDE SEQUENCE [LARGE SCALE GENOMIC DNA]</scope>
</reference>
<dbReference type="InterPro" id="IPR005351">
    <property type="entry name" value="ASTER"/>
</dbReference>
<evidence type="ECO:0000313" key="9">
    <source>
        <dbReference type="Proteomes" id="UP000001307"/>
    </source>
</evidence>
<keyword evidence="9" id="KW-1185">Reference proteome</keyword>
<keyword evidence="3 7" id="KW-0812">Transmembrane</keyword>
<dbReference type="PANTHER" id="PTHR13193">
    <property type="entry name" value="CGI-140"/>
    <property type="match status" value="1"/>
</dbReference>
<evidence type="ECO:0000256" key="1">
    <source>
        <dbReference type="ARBA" id="ARBA00004370"/>
    </source>
</evidence>
<dbReference type="Pfam" id="PF03669">
    <property type="entry name" value="ASTER"/>
    <property type="match status" value="1"/>
</dbReference>
<proteinExistence type="inferred from homology"/>
<evidence type="ECO:0000256" key="7">
    <source>
        <dbReference type="SAM" id="Phobius"/>
    </source>
</evidence>
<evidence type="ECO:0000256" key="5">
    <source>
        <dbReference type="ARBA" id="ARBA00023136"/>
    </source>
</evidence>
<organism evidence="8">
    <name type="scientific">Oikopleura dioica</name>
    <name type="common">Tunicate</name>
    <dbReference type="NCBI Taxonomy" id="34765"/>
    <lineage>
        <taxon>Eukaryota</taxon>
        <taxon>Metazoa</taxon>
        <taxon>Chordata</taxon>
        <taxon>Tunicata</taxon>
        <taxon>Appendicularia</taxon>
        <taxon>Copelata</taxon>
        <taxon>Oikopleuridae</taxon>
        <taxon>Oikopleura</taxon>
    </lineage>
</organism>
<evidence type="ECO:0000256" key="4">
    <source>
        <dbReference type="ARBA" id="ARBA00022989"/>
    </source>
</evidence>
<feature type="transmembrane region" description="Helical" evidence="7">
    <location>
        <begin position="81"/>
        <end position="98"/>
    </location>
</feature>
<comment type="subcellular location">
    <subcellularLocation>
        <location evidence="1">Membrane</location>
    </subcellularLocation>
</comment>
<evidence type="ECO:0000256" key="3">
    <source>
        <dbReference type="ARBA" id="ARBA00022692"/>
    </source>
</evidence>
<name>E4XZP4_OIKDI</name>
<evidence type="ECO:0000256" key="6">
    <source>
        <dbReference type="ARBA" id="ARBA00024230"/>
    </source>
</evidence>
<dbReference type="GO" id="GO:0044183">
    <property type="term" value="F:protein folding chaperone"/>
    <property type="evidence" value="ECO:0007669"/>
    <property type="project" value="InterPro"/>
</dbReference>